<reference evidence="2" key="1">
    <citation type="journal article" date="2019" name="Sci. Rep.">
        <title>Draft genome of Tanacetum cinerariifolium, the natural source of mosquito coil.</title>
        <authorList>
            <person name="Yamashiro T."/>
            <person name="Shiraishi A."/>
            <person name="Satake H."/>
            <person name="Nakayama K."/>
        </authorList>
    </citation>
    <scope>NUCLEOTIDE SEQUENCE</scope>
</reference>
<feature type="compositionally biased region" description="Pro residues" evidence="1">
    <location>
        <begin position="401"/>
        <end position="414"/>
    </location>
</feature>
<feature type="compositionally biased region" description="Basic and acidic residues" evidence="1">
    <location>
        <begin position="448"/>
        <end position="479"/>
    </location>
</feature>
<feature type="region of interest" description="Disordered" evidence="1">
    <location>
        <begin position="448"/>
        <end position="484"/>
    </location>
</feature>
<organism evidence="2">
    <name type="scientific">Tanacetum cinerariifolium</name>
    <name type="common">Dalmatian daisy</name>
    <name type="synonym">Chrysanthemum cinerariifolium</name>
    <dbReference type="NCBI Taxonomy" id="118510"/>
    <lineage>
        <taxon>Eukaryota</taxon>
        <taxon>Viridiplantae</taxon>
        <taxon>Streptophyta</taxon>
        <taxon>Embryophyta</taxon>
        <taxon>Tracheophyta</taxon>
        <taxon>Spermatophyta</taxon>
        <taxon>Magnoliopsida</taxon>
        <taxon>eudicotyledons</taxon>
        <taxon>Gunneridae</taxon>
        <taxon>Pentapetalae</taxon>
        <taxon>asterids</taxon>
        <taxon>campanulids</taxon>
        <taxon>Asterales</taxon>
        <taxon>Asteraceae</taxon>
        <taxon>Asteroideae</taxon>
        <taxon>Anthemideae</taxon>
        <taxon>Anthemidinae</taxon>
        <taxon>Tanacetum</taxon>
    </lineage>
</organism>
<name>A0A6L2LW09_TANCI</name>
<accession>A0A6L2LW09</accession>
<sequence length="592" mass="67775">MLDRTDFASWQQRIRLYCQDKKNRVNILKSIDEGPFQMGTLRETLTEGATTYRGAQNKVGYANLGQARQIKCYNYNGICHLARNCTQPKRPQNSEYFIDKMLLMQHQENVVALDEQQLLFIVGGQYNAVDEDVDEQPVQELTLNVHDHDHYQDAVCEHHEVYEMHDDVQPNFVVDSHSDYTSDSNMIPYDQYVKDNAVPAVQSRQDNVVDEDVDEQPVQDLALNVDKALLHRLCSWQIYHSQILFMTKPVRLMIQTIYLRNNKEVHLDYLKHLKESVETLREIVEEAKRHTPMPIEASGHAESPSLDAELALTDNETESNNVVPKINTGEQNEGQAGPKPVILEEPASSTGTLSSLQNLEKELSFTDHFFVEKQQEEEPGKTNAEAEKKRKRCDLPRTPFGSPPPYPPPLPPPAGASSALAGVSRTQELSPMDSLIQHDSILNEHVHLSDDKDSGNDHLPKFDSRKDWWKPLPEEERPGTPEPAWTIPSSNIGDMMNFLNWYCQQVNKTELTQEDLEGQAYEVVKAFYPDVIYLQLQMEECHKVLTDQVDRTNPEGDQVRVDVNRPLPLDGPLDFRTGRLRLWMDSSKLWIP</sequence>
<feature type="region of interest" description="Disordered" evidence="1">
    <location>
        <begin position="317"/>
        <end position="352"/>
    </location>
</feature>
<evidence type="ECO:0000313" key="2">
    <source>
        <dbReference type="EMBL" id="GEU65966.1"/>
    </source>
</evidence>
<feature type="compositionally biased region" description="Basic and acidic residues" evidence="1">
    <location>
        <begin position="372"/>
        <end position="388"/>
    </location>
</feature>
<gene>
    <name evidence="2" type="ORF">Tci_037944</name>
</gene>
<proteinExistence type="predicted"/>
<dbReference type="EMBL" id="BKCJ010005299">
    <property type="protein sequence ID" value="GEU65966.1"/>
    <property type="molecule type" value="Genomic_DNA"/>
</dbReference>
<comment type="caution">
    <text evidence="2">The sequence shown here is derived from an EMBL/GenBank/DDBJ whole genome shotgun (WGS) entry which is preliminary data.</text>
</comment>
<evidence type="ECO:0000256" key="1">
    <source>
        <dbReference type="SAM" id="MobiDB-lite"/>
    </source>
</evidence>
<feature type="compositionally biased region" description="Polar residues" evidence="1">
    <location>
        <begin position="318"/>
        <end position="334"/>
    </location>
</feature>
<protein>
    <recommendedName>
        <fullName evidence="3">Integrase, catalytic region, zinc finger, CCHC-type, peptidase aspartic, catalytic</fullName>
    </recommendedName>
</protein>
<feature type="region of interest" description="Disordered" evidence="1">
    <location>
        <begin position="372"/>
        <end position="425"/>
    </location>
</feature>
<evidence type="ECO:0008006" key="3">
    <source>
        <dbReference type="Google" id="ProtNLM"/>
    </source>
</evidence>
<dbReference type="AlphaFoldDB" id="A0A6L2LW09"/>